<evidence type="ECO:0000313" key="2">
    <source>
        <dbReference type="EMBL" id="KAF2846186.1"/>
    </source>
</evidence>
<name>A0A6A7ASA4_9PLEO</name>
<evidence type="ECO:0000256" key="1">
    <source>
        <dbReference type="SAM" id="SignalP"/>
    </source>
</evidence>
<evidence type="ECO:0000313" key="3">
    <source>
        <dbReference type="Proteomes" id="UP000799423"/>
    </source>
</evidence>
<proteinExistence type="predicted"/>
<organism evidence="2 3">
    <name type="scientific">Plenodomus tracheiphilus IPT5</name>
    <dbReference type="NCBI Taxonomy" id="1408161"/>
    <lineage>
        <taxon>Eukaryota</taxon>
        <taxon>Fungi</taxon>
        <taxon>Dikarya</taxon>
        <taxon>Ascomycota</taxon>
        <taxon>Pezizomycotina</taxon>
        <taxon>Dothideomycetes</taxon>
        <taxon>Pleosporomycetidae</taxon>
        <taxon>Pleosporales</taxon>
        <taxon>Pleosporineae</taxon>
        <taxon>Leptosphaeriaceae</taxon>
        <taxon>Plenodomus</taxon>
    </lineage>
</organism>
<keyword evidence="1" id="KW-0732">Signal</keyword>
<dbReference type="AlphaFoldDB" id="A0A6A7ASA4"/>
<sequence length="187" mass="19809">MQLVTILSALVATALATPLALPKSGADPNWKPNPGTAVTCDTKTDKVLGLYVGPQMETIINQACAAMMPDCAFPDKHPNIFCTLSIDYKLDSPKSSIQDANVQEGAGQKLPNWDAKLAVYPPEHPENPAGVFWTVKDCYGYFAQLLTNWVDQGGCHTNAGFGLGNITAGAGNSLEGTVFEVSVVPTP</sequence>
<dbReference type="EMBL" id="MU006337">
    <property type="protein sequence ID" value="KAF2846186.1"/>
    <property type="molecule type" value="Genomic_DNA"/>
</dbReference>
<protein>
    <submittedName>
        <fullName evidence="2">Uncharacterized protein</fullName>
    </submittedName>
</protein>
<reference evidence="2" key="1">
    <citation type="submission" date="2020-01" db="EMBL/GenBank/DDBJ databases">
        <authorList>
            <consortium name="DOE Joint Genome Institute"/>
            <person name="Haridas S."/>
            <person name="Albert R."/>
            <person name="Binder M."/>
            <person name="Bloem J."/>
            <person name="Labutti K."/>
            <person name="Salamov A."/>
            <person name="Andreopoulos B."/>
            <person name="Baker S.E."/>
            <person name="Barry K."/>
            <person name="Bills G."/>
            <person name="Bluhm B.H."/>
            <person name="Cannon C."/>
            <person name="Castanera R."/>
            <person name="Culley D.E."/>
            <person name="Daum C."/>
            <person name="Ezra D."/>
            <person name="Gonzalez J.B."/>
            <person name="Henrissat B."/>
            <person name="Kuo A."/>
            <person name="Liang C."/>
            <person name="Lipzen A."/>
            <person name="Lutzoni F."/>
            <person name="Magnuson J."/>
            <person name="Mondo S."/>
            <person name="Nolan M."/>
            <person name="Ohm R."/>
            <person name="Pangilinan J."/>
            <person name="Park H.-J."/>
            <person name="Ramirez L."/>
            <person name="Alfaro M."/>
            <person name="Sun H."/>
            <person name="Tritt A."/>
            <person name="Yoshinaga Y."/>
            <person name="Zwiers L.-H."/>
            <person name="Turgeon B.G."/>
            <person name="Goodwin S.B."/>
            <person name="Spatafora J.W."/>
            <person name="Crous P.W."/>
            <person name="Grigoriev I.V."/>
        </authorList>
    </citation>
    <scope>NUCLEOTIDE SEQUENCE</scope>
    <source>
        <strain evidence="2">IPT5</strain>
    </source>
</reference>
<dbReference type="OrthoDB" id="3753180at2759"/>
<gene>
    <name evidence="2" type="ORF">T440DRAFT_482740</name>
</gene>
<keyword evidence="3" id="KW-1185">Reference proteome</keyword>
<feature type="chain" id="PRO_5025447073" evidence="1">
    <location>
        <begin position="17"/>
        <end position="187"/>
    </location>
</feature>
<dbReference type="Proteomes" id="UP000799423">
    <property type="component" value="Unassembled WGS sequence"/>
</dbReference>
<feature type="signal peptide" evidence="1">
    <location>
        <begin position="1"/>
        <end position="16"/>
    </location>
</feature>
<accession>A0A6A7ASA4</accession>